<dbReference type="Pfam" id="PF00392">
    <property type="entry name" value="GntR"/>
    <property type="match status" value="1"/>
</dbReference>
<dbReference type="Gene3D" id="1.10.443.10">
    <property type="entry name" value="Intergrase catalytic core"/>
    <property type="match status" value="1"/>
</dbReference>
<dbReference type="RefSeq" id="WP_319986718.1">
    <property type="nucleotide sequence ID" value="NZ_JAXAVV010000013.1"/>
</dbReference>
<comment type="similarity">
    <text evidence="1">Belongs to the 'phage' integrase family.</text>
</comment>
<evidence type="ECO:0000256" key="4">
    <source>
        <dbReference type="ARBA" id="ARBA00023163"/>
    </source>
</evidence>
<name>A0ABU4TX43_9PSEU</name>
<dbReference type="PROSITE" id="PS51898">
    <property type="entry name" value="TYR_RECOMBINASE"/>
    <property type="match status" value="1"/>
</dbReference>
<keyword evidence="3" id="KW-0238">DNA-binding</keyword>
<dbReference type="InterPro" id="IPR011010">
    <property type="entry name" value="DNA_brk_join_enz"/>
</dbReference>
<keyword evidence="10" id="KW-1185">Reference proteome</keyword>
<organism evidence="9 10">
    <name type="scientific">Lentzea kristufekii</name>
    <dbReference type="NCBI Taxonomy" id="3095430"/>
    <lineage>
        <taxon>Bacteria</taxon>
        <taxon>Bacillati</taxon>
        <taxon>Actinomycetota</taxon>
        <taxon>Actinomycetes</taxon>
        <taxon>Pseudonocardiales</taxon>
        <taxon>Pseudonocardiaceae</taxon>
        <taxon>Lentzea</taxon>
    </lineage>
</organism>
<reference evidence="9 10" key="2">
    <citation type="submission" date="2023-11" db="EMBL/GenBank/DDBJ databases">
        <authorList>
            <person name="Lara A.C."/>
            <person name="Chronakova A."/>
        </authorList>
    </citation>
    <scope>NUCLEOTIDE SEQUENCE [LARGE SCALE GENOMIC DNA]</scope>
    <source>
        <strain evidence="9 10">BCCO 10_0798</strain>
    </source>
</reference>
<dbReference type="InterPro" id="IPR000524">
    <property type="entry name" value="Tscrpt_reg_HTH_GntR"/>
</dbReference>
<dbReference type="CDD" id="cd01189">
    <property type="entry name" value="INT_ICEBs1_C_like"/>
    <property type="match status" value="1"/>
</dbReference>
<evidence type="ECO:0000256" key="5">
    <source>
        <dbReference type="ARBA" id="ARBA00023172"/>
    </source>
</evidence>
<dbReference type="SUPFAM" id="SSF56349">
    <property type="entry name" value="DNA breaking-rejoining enzymes"/>
    <property type="match status" value="1"/>
</dbReference>
<dbReference type="PANTHER" id="PTHR30349">
    <property type="entry name" value="PHAGE INTEGRASE-RELATED"/>
    <property type="match status" value="1"/>
</dbReference>
<accession>A0ABU4TX43</accession>
<dbReference type="Proteomes" id="UP001271792">
    <property type="component" value="Unassembled WGS sequence"/>
</dbReference>
<dbReference type="InterPro" id="IPR050090">
    <property type="entry name" value="Tyrosine_recombinase_XerCD"/>
</dbReference>
<evidence type="ECO:0000259" key="8">
    <source>
        <dbReference type="PROSITE" id="PS51898"/>
    </source>
</evidence>
<feature type="region of interest" description="Disordered" evidence="6">
    <location>
        <begin position="198"/>
        <end position="217"/>
    </location>
</feature>
<evidence type="ECO:0000256" key="1">
    <source>
        <dbReference type="ARBA" id="ARBA00008857"/>
    </source>
</evidence>
<dbReference type="CDD" id="cd07377">
    <property type="entry name" value="WHTH_GntR"/>
    <property type="match status" value="1"/>
</dbReference>
<dbReference type="PANTHER" id="PTHR30349:SF41">
    <property type="entry name" value="INTEGRASE_RECOMBINASE PROTEIN MJ0367-RELATED"/>
    <property type="match status" value="1"/>
</dbReference>
<sequence>MTGRKAGPKARQRGRIEELPSGSLRVVVYAGQDALTGKRNYRHEVIPGNSQESWNEAERAKTRILNEIDEQRAPKTKATVDVLLTRYLDNLDVDVSTMNGYVRKNRLHISPLLGKLQVGKLSGETFDSFYKVLRTCRLHCGGKGKFIEHRTKAQHECDERCKPHVCTGLAKSTIRQIHFILSGALQAAKRWKWITVNPLEQSKPPSPPKPKPSPPNAEAAAALINEAFRDLDWGMFVWLSMVTGARRGELCALKFDDLDLDTGILTVARSIGQEGGETWEKDTKDHQQRRIALDEETLVLFRAYKLICEEKAQEFGVKLVLGSRIFSNSPDHSTYLKPDSVTQRYGRMCARLGLETHLHELRHYSATELIASGVDVRTVAGRLGHSGGGTTTLRVYAAWFSEADQRAATSLGGRMPAAPVSIGQDGTATTKIEPKLSGPYQKIAADLRGAITCGALAPGTPLPPVVELANRYGVAPATAHRAIAELSASGLVRVSRGKRAVVLAPDEEPDVADVVSIKRKRKAE</sequence>
<keyword evidence="2" id="KW-0805">Transcription regulation</keyword>
<dbReference type="Gene3D" id="1.10.10.10">
    <property type="entry name" value="Winged helix-like DNA-binding domain superfamily/Winged helix DNA-binding domain"/>
    <property type="match status" value="1"/>
</dbReference>
<dbReference type="EMBL" id="JAXAVV010000013">
    <property type="protein sequence ID" value="MDX8052866.1"/>
    <property type="molecule type" value="Genomic_DNA"/>
</dbReference>
<dbReference type="InterPro" id="IPR036388">
    <property type="entry name" value="WH-like_DNA-bd_sf"/>
</dbReference>
<dbReference type="PROSITE" id="PS50949">
    <property type="entry name" value="HTH_GNTR"/>
    <property type="match status" value="1"/>
</dbReference>
<keyword evidence="5" id="KW-0233">DNA recombination</keyword>
<dbReference type="InterPro" id="IPR010998">
    <property type="entry name" value="Integrase_recombinase_N"/>
</dbReference>
<dbReference type="Pfam" id="PF00589">
    <property type="entry name" value="Phage_integrase"/>
    <property type="match status" value="1"/>
</dbReference>
<feature type="domain" description="Tyr recombinase" evidence="8">
    <location>
        <begin position="210"/>
        <end position="410"/>
    </location>
</feature>
<evidence type="ECO:0000313" key="9">
    <source>
        <dbReference type="EMBL" id="MDX8052866.1"/>
    </source>
</evidence>
<gene>
    <name evidence="9" type="ORF">SK571_26105</name>
</gene>
<comment type="caution">
    <text evidence="9">The sequence shown here is derived from an EMBL/GenBank/DDBJ whole genome shotgun (WGS) entry which is preliminary data.</text>
</comment>
<feature type="compositionally biased region" description="Pro residues" evidence="6">
    <location>
        <begin position="204"/>
        <end position="215"/>
    </location>
</feature>
<protein>
    <submittedName>
        <fullName evidence="9">Tyrosine-type recombinase/integrase</fullName>
    </submittedName>
</protein>
<reference evidence="9 10" key="1">
    <citation type="submission" date="2023-11" db="EMBL/GenBank/DDBJ databases">
        <title>Lentzea sokolovensis, sp. nov., Lentzea kristufkii, sp. nov., and Lentzea miocenensis, sp. nov., rare actinobacteria from Sokolov Coal Basin, Miocene lacustrine sediment, Czech Republic.</title>
        <authorList>
            <person name="Lara A."/>
            <person name="Kotroba L."/>
            <person name="Nouioui I."/>
            <person name="Neumann-Schaal M."/>
            <person name="Mast Y."/>
            <person name="Chronakova A."/>
        </authorList>
    </citation>
    <scope>NUCLEOTIDE SEQUENCE [LARGE SCALE GENOMIC DNA]</scope>
    <source>
        <strain evidence="9 10">BCCO 10_0798</strain>
    </source>
</reference>
<evidence type="ECO:0000256" key="2">
    <source>
        <dbReference type="ARBA" id="ARBA00023015"/>
    </source>
</evidence>
<dbReference type="InterPro" id="IPR002104">
    <property type="entry name" value="Integrase_catalytic"/>
</dbReference>
<dbReference type="InterPro" id="IPR036390">
    <property type="entry name" value="WH_DNA-bd_sf"/>
</dbReference>
<dbReference type="Gene3D" id="1.10.150.130">
    <property type="match status" value="1"/>
</dbReference>
<dbReference type="InterPro" id="IPR013762">
    <property type="entry name" value="Integrase-like_cat_sf"/>
</dbReference>
<evidence type="ECO:0000256" key="3">
    <source>
        <dbReference type="ARBA" id="ARBA00023125"/>
    </source>
</evidence>
<keyword evidence="4" id="KW-0804">Transcription</keyword>
<evidence type="ECO:0000259" key="7">
    <source>
        <dbReference type="PROSITE" id="PS50949"/>
    </source>
</evidence>
<evidence type="ECO:0000313" key="10">
    <source>
        <dbReference type="Proteomes" id="UP001271792"/>
    </source>
</evidence>
<evidence type="ECO:0000256" key="6">
    <source>
        <dbReference type="SAM" id="MobiDB-lite"/>
    </source>
</evidence>
<dbReference type="SUPFAM" id="SSF46785">
    <property type="entry name" value="Winged helix' DNA-binding domain"/>
    <property type="match status" value="1"/>
</dbReference>
<feature type="domain" description="HTH gntR-type" evidence="7">
    <location>
        <begin position="437"/>
        <end position="505"/>
    </location>
</feature>
<proteinExistence type="inferred from homology"/>
<dbReference type="SMART" id="SM00345">
    <property type="entry name" value="HTH_GNTR"/>
    <property type="match status" value="1"/>
</dbReference>